<organism evidence="2">
    <name type="scientific">Rhizophora mucronata</name>
    <name type="common">Asiatic mangrove</name>
    <dbReference type="NCBI Taxonomy" id="61149"/>
    <lineage>
        <taxon>Eukaryota</taxon>
        <taxon>Viridiplantae</taxon>
        <taxon>Streptophyta</taxon>
        <taxon>Embryophyta</taxon>
        <taxon>Tracheophyta</taxon>
        <taxon>Spermatophyta</taxon>
        <taxon>Magnoliopsida</taxon>
        <taxon>eudicotyledons</taxon>
        <taxon>Gunneridae</taxon>
        <taxon>Pentapetalae</taxon>
        <taxon>rosids</taxon>
        <taxon>fabids</taxon>
        <taxon>Malpighiales</taxon>
        <taxon>Rhizophoraceae</taxon>
        <taxon>Rhizophora</taxon>
    </lineage>
</organism>
<evidence type="ECO:0000313" key="2">
    <source>
        <dbReference type="EMBL" id="MBW95631.1"/>
    </source>
</evidence>
<evidence type="ECO:0000256" key="1">
    <source>
        <dbReference type="SAM" id="MobiDB-lite"/>
    </source>
</evidence>
<accession>A0A2P2JQ85</accession>
<reference evidence="2" key="1">
    <citation type="submission" date="2018-02" db="EMBL/GenBank/DDBJ databases">
        <title>Rhizophora mucronata_Transcriptome.</title>
        <authorList>
            <person name="Meera S.P."/>
            <person name="Sreeshan A."/>
            <person name="Augustine A."/>
        </authorList>
    </citation>
    <scope>NUCLEOTIDE SEQUENCE</scope>
    <source>
        <tissue evidence="2">Leaf</tissue>
    </source>
</reference>
<proteinExistence type="predicted"/>
<protein>
    <submittedName>
        <fullName evidence="2">Uncharacterized protein</fullName>
    </submittedName>
</protein>
<name>A0A2P2JQ85_RHIMU</name>
<dbReference type="EMBL" id="GGEC01015148">
    <property type="protein sequence ID" value="MBW95631.1"/>
    <property type="molecule type" value="Transcribed_RNA"/>
</dbReference>
<feature type="region of interest" description="Disordered" evidence="1">
    <location>
        <begin position="40"/>
        <end position="59"/>
    </location>
</feature>
<sequence length="59" mass="6960">MKKGIDPTSLIRNSTGKWEFILCQNLYMMLPDYNSKIEFHSRAPKTDPIRENKEENSEN</sequence>
<dbReference type="AlphaFoldDB" id="A0A2P2JQ85"/>